<dbReference type="InterPro" id="IPR001650">
    <property type="entry name" value="Helicase_C-like"/>
</dbReference>
<dbReference type="SMART" id="SM00487">
    <property type="entry name" value="DEXDc"/>
    <property type="match status" value="1"/>
</dbReference>
<sequence>MTQPFSQELQTFLSGRKLLLTEIPFPKALIQKHLDNKFIAALPGITQNNKPQCERCGNTFPHLFAQFPCANCQTNCTYCRNCIMMGRVSTCTPLYHWIGPLPEMDLTEYALEWSGTLSPGQQTASKRVIEAIHTRSELLVWAVCGAGKTEVLFEGINEALKQKQRVCIATPRTDVVLELAPRLQKVFPTIQVVALYGGSEDRNQFSPLTISTTHQLFRFNHGFDLMIVDEVDAFPYSYDHTLQWAVQKAAKNNATKIYLSATPNQTWQQECLSGKRPYVTIPARFHRRPLPIPEFAWCGNWKKSFEKGKIPIKIEKWIKARLQANKQALIFLPNIKLMEKTAPLFQQLHPNIETVHAEDPNRKEKVERMRKKETPILLTTTILERGVTFPNIDVAIVGTEDGIFTEAALVQISGRVGRSAQYPKGTITFFHYGKTMAMNRAYSHIVQMNKEARERGLIDA</sequence>
<evidence type="ECO:0000313" key="7">
    <source>
        <dbReference type="Proteomes" id="UP001159179"/>
    </source>
</evidence>
<keyword evidence="2" id="KW-0067">ATP-binding</keyword>
<evidence type="ECO:0000313" key="6">
    <source>
        <dbReference type="EMBL" id="MDH5161272.1"/>
    </source>
</evidence>
<protein>
    <submittedName>
        <fullName evidence="6">DEAD/DEAH box helicase</fullName>
    </submittedName>
</protein>
<evidence type="ECO:0000256" key="1">
    <source>
        <dbReference type="ARBA" id="ARBA00022741"/>
    </source>
</evidence>
<dbReference type="GO" id="GO:0016787">
    <property type="term" value="F:hydrolase activity"/>
    <property type="evidence" value="ECO:0007669"/>
    <property type="project" value="InterPro"/>
</dbReference>
<keyword evidence="6" id="KW-0378">Hydrolase</keyword>
<dbReference type="CDD" id="cd17925">
    <property type="entry name" value="DEXDc_ComFA"/>
    <property type="match status" value="1"/>
</dbReference>
<evidence type="ECO:0000256" key="2">
    <source>
        <dbReference type="ARBA" id="ARBA00022840"/>
    </source>
</evidence>
<dbReference type="Proteomes" id="UP001159179">
    <property type="component" value="Unassembled WGS sequence"/>
</dbReference>
<dbReference type="GO" id="GO:0003677">
    <property type="term" value="F:DNA binding"/>
    <property type="evidence" value="ECO:0007669"/>
    <property type="project" value="UniProtKB-KW"/>
</dbReference>
<comment type="caution">
    <text evidence="6">The sequence shown here is derived from an EMBL/GenBank/DDBJ whole genome shotgun (WGS) entry which is preliminary data.</text>
</comment>
<keyword evidence="6" id="KW-0347">Helicase</keyword>
<dbReference type="AlphaFoldDB" id="A0AAW6SWR7"/>
<feature type="domain" description="Helicase C-terminal" evidence="5">
    <location>
        <begin position="313"/>
        <end position="460"/>
    </location>
</feature>
<dbReference type="GO" id="GO:0005524">
    <property type="term" value="F:ATP binding"/>
    <property type="evidence" value="ECO:0007669"/>
    <property type="project" value="UniProtKB-KW"/>
</dbReference>
<keyword evidence="3" id="KW-0238">DNA-binding</keyword>
<dbReference type="GO" id="GO:0006310">
    <property type="term" value="P:DNA recombination"/>
    <property type="evidence" value="ECO:0007669"/>
    <property type="project" value="TreeGrafter"/>
</dbReference>
<evidence type="ECO:0000256" key="3">
    <source>
        <dbReference type="ARBA" id="ARBA00023125"/>
    </source>
</evidence>
<dbReference type="GO" id="GO:0006302">
    <property type="term" value="P:double-strand break repair"/>
    <property type="evidence" value="ECO:0007669"/>
    <property type="project" value="TreeGrafter"/>
</dbReference>
<proteinExistence type="predicted"/>
<gene>
    <name evidence="6" type="ORF">P5X88_10000</name>
</gene>
<dbReference type="InterPro" id="IPR014001">
    <property type="entry name" value="Helicase_ATP-bd"/>
</dbReference>
<dbReference type="RefSeq" id="WP_280616576.1">
    <property type="nucleotide sequence ID" value="NZ_JAROYP010000005.1"/>
</dbReference>
<dbReference type="SMART" id="SM00490">
    <property type="entry name" value="HELICc"/>
    <property type="match status" value="1"/>
</dbReference>
<evidence type="ECO:0000259" key="5">
    <source>
        <dbReference type="PROSITE" id="PS51194"/>
    </source>
</evidence>
<organism evidence="6 7">
    <name type="scientific">Heyndrickxia oleronia</name>
    <dbReference type="NCBI Taxonomy" id="38875"/>
    <lineage>
        <taxon>Bacteria</taxon>
        <taxon>Bacillati</taxon>
        <taxon>Bacillota</taxon>
        <taxon>Bacilli</taxon>
        <taxon>Bacillales</taxon>
        <taxon>Bacillaceae</taxon>
        <taxon>Heyndrickxia</taxon>
    </lineage>
</organism>
<dbReference type="PROSITE" id="PS51194">
    <property type="entry name" value="HELICASE_CTER"/>
    <property type="match status" value="1"/>
</dbReference>
<dbReference type="GO" id="GO:0006270">
    <property type="term" value="P:DNA replication initiation"/>
    <property type="evidence" value="ECO:0007669"/>
    <property type="project" value="TreeGrafter"/>
</dbReference>
<dbReference type="InterPro" id="IPR006935">
    <property type="entry name" value="Helicase/UvrB_N"/>
</dbReference>
<dbReference type="SUPFAM" id="SSF52540">
    <property type="entry name" value="P-loop containing nucleoside triphosphate hydrolases"/>
    <property type="match status" value="1"/>
</dbReference>
<dbReference type="Pfam" id="PF00271">
    <property type="entry name" value="Helicase_C"/>
    <property type="match status" value="1"/>
</dbReference>
<accession>A0AAW6SWR7</accession>
<dbReference type="Gene3D" id="3.40.50.300">
    <property type="entry name" value="P-loop containing nucleotide triphosphate hydrolases"/>
    <property type="match status" value="2"/>
</dbReference>
<reference evidence="6" key="1">
    <citation type="submission" date="2023-03" db="EMBL/GenBank/DDBJ databases">
        <title>Bacterial isolates from washroom surfaces on a university campus.</title>
        <authorList>
            <person name="Holman D.B."/>
            <person name="Gzyl K.E."/>
            <person name="Taheri A.E."/>
        </authorList>
    </citation>
    <scope>NUCLEOTIDE SEQUENCE</scope>
    <source>
        <strain evidence="6">RD03</strain>
    </source>
</reference>
<feature type="domain" description="Helicase ATP-binding" evidence="4">
    <location>
        <begin position="129"/>
        <end position="281"/>
    </location>
</feature>
<dbReference type="EMBL" id="JAROYP010000005">
    <property type="protein sequence ID" value="MDH5161272.1"/>
    <property type="molecule type" value="Genomic_DNA"/>
</dbReference>
<dbReference type="PANTHER" id="PTHR30580:SF1">
    <property type="entry name" value="COMF OPERON PROTEIN 1"/>
    <property type="match status" value="1"/>
</dbReference>
<dbReference type="GO" id="GO:0043138">
    <property type="term" value="F:3'-5' DNA helicase activity"/>
    <property type="evidence" value="ECO:0007669"/>
    <property type="project" value="TreeGrafter"/>
</dbReference>
<dbReference type="PANTHER" id="PTHR30580">
    <property type="entry name" value="PRIMOSOMAL PROTEIN N"/>
    <property type="match status" value="1"/>
</dbReference>
<evidence type="ECO:0000259" key="4">
    <source>
        <dbReference type="PROSITE" id="PS51192"/>
    </source>
</evidence>
<dbReference type="FunFam" id="3.40.50.300:FF:001736">
    <property type="entry name" value="COMF operon protein 1"/>
    <property type="match status" value="1"/>
</dbReference>
<dbReference type="PROSITE" id="PS51192">
    <property type="entry name" value="HELICASE_ATP_BIND_1"/>
    <property type="match status" value="1"/>
</dbReference>
<name>A0AAW6SWR7_9BACI</name>
<dbReference type="Pfam" id="PF04851">
    <property type="entry name" value="ResIII"/>
    <property type="match status" value="1"/>
</dbReference>
<keyword evidence="1" id="KW-0547">Nucleotide-binding</keyword>
<dbReference type="InterPro" id="IPR027417">
    <property type="entry name" value="P-loop_NTPase"/>
</dbReference>